<accession>A0ABY8C819</accession>
<comment type="cofactor">
    <cofactor evidence="1">
        <name>Mn(2+)</name>
        <dbReference type="ChEBI" id="CHEBI:29035"/>
    </cofactor>
</comment>
<dbReference type="SUPFAM" id="SSF52518">
    <property type="entry name" value="Thiamin diphosphate-binding fold (THDP-binding)"/>
    <property type="match status" value="2"/>
</dbReference>
<dbReference type="Pfam" id="PF00456">
    <property type="entry name" value="Transketolase_N"/>
    <property type="match status" value="1"/>
</dbReference>
<protein>
    <submittedName>
        <fullName evidence="7">Transketolase C-terminal domain-containing protein</fullName>
    </submittedName>
</protein>
<organism evidence="7 8">
    <name type="scientific">Amygdalobacter indicium</name>
    <dbReference type="NCBI Taxonomy" id="3029272"/>
    <lineage>
        <taxon>Bacteria</taxon>
        <taxon>Bacillati</taxon>
        <taxon>Bacillota</taxon>
        <taxon>Clostridia</taxon>
        <taxon>Eubacteriales</taxon>
        <taxon>Oscillospiraceae</taxon>
        <taxon>Amygdalobacter</taxon>
    </lineage>
</organism>
<comment type="similarity">
    <text evidence="4">Belongs to the transketolase family.</text>
</comment>
<dbReference type="InterPro" id="IPR033248">
    <property type="entry name" value="Transketolase_C"/>
</dbReference>
<evidence type="ECO:0000256" key="4">
    <source>
        <dbReference type="ARBA" id="ARBA00007131"/>
    </source>
</evidence>
<evidence type="ECO:0000256" key="5">
    <source>
        <dbReference type="SAM" id="Coils"/>
    </source>
</evidence>
<evidence type="ECO:0000313" key="7">
    <source>
        <dbReference type="EMBL" id="WEG35478.1"/>
    </source>
</evidence>
<sequence length="652" mass="71830">MSRKKDLQLRELALQIRLALMDEIMHLGFGHLSGSLSIVDALAVLYGEKMRVRYQQPDWSERDYLVVSKGHAGPAVYATLALKGFFPRSWLHTLNMGGSNLPSHCDRTKTPGVDMTAGSLGQGICAACGIALGLKRSGSKQKVFCIVGDGELDEGSCWEAIMFAAAHQLNNFYLIIDENNKQLDGDTKDILKHLDLAVQMRDFGFNVKNLPDGNNATAISDSITEIENDNLHGNTKPNCLVLHTIKGKGYKALEEMKLNHHIQVKQEEAQAAYEHLAEELHAVQSELQQYRTEADEVKGVVAESEANSEEFCRSYLAGIQANMYETGVSAAEPEFSVVYDGTDHVPNKDNFLSVLRQMRQDDPKIMYLDADLINSSGAYKFWQEHPENVVECGICEANMIGVAAGLSLVGYKPYCHTFGPFASRRCYDHAFISVAYAGNSVRIFGSDEGVCAAYNGGTHMPFEDLALYRAVPHATVLDISDGVLFKQALLQIKDRKGLTYFRSTRKSFKRIYNDEAKFVIGKANILHTGKDVTLIACGLMVGEAYAAMQMLEKEGYSVGVIDMWTLKPLDVKAILHAASTSNAIMTVENHNVIGGLGDAVAACLAENSCAVRFKKYGVNDEFGQVGTQAWLQKAYKLTAEDIVAYVKKHFLG</sequence>
<dbReference type="InterPro" id="IPR009014">
    <property type="entry name" value="Transketo_C/PFOR_II"/>
</dbReference>
<evidence type="ECO:0000259" key="6">
    <source>
        <dbReference type="SMART" id="SM00861"/>
    </source>
</evidence>
<dbReference type="SMART" id="SM00861">
    <property type="entry name" value="Transket_pyr"/>
    <property type="match status" value="1"/>
</dbReference>
<feature type="domain" description="Transketolase-like pyrimidine-binding" evidence="6">
    <location>
        <begin position="345"/>
        <end position="511"/>
    </location>
</feature>
<dbReference type="CDD" id="cd07033">
    <property type="entry name" value="TPP_PYR_DXS_TK_like"/>
    <property type="match status" value="1"/>
</dbReference>
<evidence type="ECO:0000256" key="2">
    <source>
        <dbReference type="ARBA" id="ARBA00001946"/>
    </source>
</evidence>
<evidence type="ECO:0000256" key="1">
    <source>
        <dbReference type="ARBA" id="ARBA00001936"/>
    </source>
</evidence>
<feature type="coiled-coil region" evidence="5">
    <location>
        <begin position="266"/>
        <end position="307"/>
    </location>
</feature>
<dbReference type="InterPro" id="IPR051157">
    <property type="entry name" value="PDH/Transketolase"/>
</dbReference>
<name>A0ABY8C819_9FIRM</name>
<dbReference type="Pfam" id="PF02779">
    <property type="entry name" value="Transket_pyr"/>
    <property type="match status" value="1"/>
</dbReference>
<comment type="cofactor">
    <cofactor evidence="2">
        <name>Mg(2+)</name>
        <dbReference type="ChEBI" id="CHEBI:18420"/>
    </cofactor>
</comment>
<dbReference type="Gene3D" id="3.40.50.920">
    <property type="match status" value="1"/>
</dbReference>
<dbReference type="PANTHER" id="PTHR43825:SF1">
    <property type="entry name" value="TRANSKETOLASE-LIKE PYRIMIDINE-BINDING DOMAIN-CONTAINING PROTEIN"/>
    <property type="match status" value="1"/>
</dbReference>
<proteinExistence type="inferred from homology"/>
<dbReference type="CDD" id="cd02012">
    <property type="entry name" value="TPP_TK"/>
    <property type="match status" value="1"/>
</dbReference>
<dbReference type="Proteomes" id="UP001220478">
    <property type="component" value="Chromosome"/>
</dbReference>
<evidence type="ECO:0000256" key="3">
    <source>
        <dbReference type="ARBA" id="ARBA00001964"/>
    </source>
</evidence>
<dbReference type="Pfam" id="PF02780">
    <property type="entry name" value="Transketolase_C"/>
    <property type="match status" value="1"/>
</dbReference>
<dbReference type="EMBL" id="CP118868">
    <property type="protein sequence ID" value="WEG35478.1"/>
    <property type="molecule type" value="Genomic_DNA"/>
</dbReference>
<dbReference type="InterPro" id="IPR005474">
    <property type="entry name" value="Transketolase_N"/>
</dbReference>
<dbReference type="Gene3D" id="3.40.50.970">
    <property type="match status" value="2"/>
</dbReference>
<dbReference type="SUPFAM" id="SSF52922">
    <property type="entry name" value="TK C-terminal domain-like"/>
    <property type="match status" value="1"/>
</dbReference>
<gene>
    <name evidence="7" type="ORF">PYS61_06015</name>
</gene>
<reference evidence="7 8" key="1">
    <citation type="submission" date="2023-02" db="EMBL/GenBank/DDBJ databases">
        <title>Novel Oscillospiraceae bacterial genomes.</title>
        <authorList>
            <person name="Srinivasan S."/>
            <person name="Austin M.N."/>
            <person name="Fiedler T.L."/>
            <person name="Strenk S.M."/>
            <person name="Agnew K.J."/>
            <person name="Nagana Gowda G.A."/>
            <person name="Raftery D."/>
            <person name="Beamer M.A."/>
            <person name="Achilles S.L."/>
            <person name="Wiesenfeld H.C."/>
            <person name="Fredricks D.N."/>
            <person name="Hillier S.L."/>
        </authorList>
    </citation>
    <scope>NUCLEOTIDE SEQUENCE [LARGE SCALE GENOMIC DNA]</scope>
    <source>
        <strain evidence="7 8">CHIC02 1186E3-8</strain>
    </source>
</reference>
<keyword evidence="5" id="KW-0175">Coiled coil</keyword>
<dbReference type="PANTHER" id="PTHR43825">
    <property type="entry name" value="PYRUVATE DEHYDROGENASE E1 COMPONENT"/>
    <property type="match status" value="1"/>
</dbReference>
<dbReference type="InterPro" id="IPR029061">
    <property type="entry name" value="THDP-binding"/>
</dbReference>
<dbReference type="InterPro" id="IPR005475">
    <property type="entry name" value="Transketolase-like_Pyr-bd"/>
</dbReference>
<evidence type="ECO:0000313" key="8">
    <source>
        <dbReference type="Proteomes" id="UP001220478"/>
    </source>
</evidence>
<comment type="cofactor">
    <cofactor evidence="3">
        <name>thiamine diphosphate</name>
        <dbReference type="ChEBI" id="CHEBI:58937"/>
    </cofactor>
</comment>
<dbReference type="RefSeq" id="WP_315571599.1">
    <property type="nucleotide sequence ID" value="NZ_CP118868.1"/>
</dbReference>
<keyword evidence="8" id="KW-1185">Reference proteome</keyword>